<dbReference type="Pfam" id="PF04468">
    <property type="entry name" value="PSP1"/>
    <property type="match status" value="1"/>
</dbReference>
<feature type="region of interest" description="Disordered" evidence="1">
    <location>
        <begin position="617"/>
        <end position="637"/>
    </location>
</feature>
<protein>
    <recommendedName>
        <fullName evidence="2">PSP1 C-terminal domain-containing protein</fullName>
    </recommendedName>
</protein>
<keyword evidence="4" id="KW-1185">Reference proteome</keyword>
<dbReference type="PANTHER" id="PTHR43830:SF3">
    <property type="entry name" value="PROTEIN PSP1"/>
    <property type="match status" value="1"/>
</dbReference>
<proteinExistence type="predicted"/>
<dbReference type="InterPro" id="IPR047767">
    <property type="entry name" value="PSP1-like"/>
</dbReference>
<feature type="compositionally biased region" description="Polar residues" evidence="1">
    <location>
        <begin position="669"/>
        <end position="705"/>
    </location>
</feature>
<evidence type="ECO:0000313" key="3">
    <source>
        <dbReference type="EMBL" id="KAK5088592.1"/>
    </source>
</evidence>
<sequence length="738" mass="81103">MAAGGPGQQSSFASRSGLPTFGNFGSALLERGNPGLRKSTPDSEALASSDEEVEQSRLRSAAQRKPNVNRRSSLLMDQNNNNEPRRLSFANVSHSPAVGSQPNTPGASHETWSAISPGAGAWSSSSAYPFGTNIWGANSRDLPTRLQEVRQDNTENRLSYHSPSQPNPSVHRSMSFSVGQTEYEPSQSTMDAFSRPPHGLNRRSSRPGTLGYDYGGLARVNESEDNEPPPIHNPQFGPATRTSTRTMSNNSNYTTSSAFRGTRLRNPALEGAEVAIEDVDEPTQLRQPIRGAPSRRLSDFQSALPTRQSAASNLSIMNLGNARNTPHWSSNLDFGQLDTIPQSRRHSFADVPTRRGSMGSNDMLTRREEEDNQSASYDASSQNLSQDNERSLRSPEPLRNLNEFFEYRGFPRTKSNAAEGTGLSVKEGDLVIVEADRGTDMGCVQHSHVSWEAARKYKARYAEQHFGWLMMFSQQTRSGGPNLFNPNAVTPGRNGGGSQGTAVRDSDLKPKMIKRLAQTHEIQALQEKEGNEAKAKRVCQQKVAEHNLNMEILDAEFQMDGKKLTFYFFSTEYINFNSLVTDLFKMYKTRIWMSAINPASFQSPVSSLGLTPIQPGTSLSLSSTPAAGGSYDDGRVDPRYMQHTAQMTAQRGMPPLYYGGYGQPPQLSEYASFSPNYQQPTTDPFSNYNTNTNYGSFQSRPQNLPVNRGAGGRNSQTGFTSPSTDALLGQFGSMSLTR</sequence>
<feature type="compositionally biased region" description="Polar residues" evidence="1">
    <location>
        <begin position="69"/>
        <end position="82"/>
    </location>
</feature>
<organism evidence="3 4">
    <name type="scientific">Lithohypha guttulata</name>
    <dbReference type="NCBI Taxonomy" id="1690604"/>
    <lineage>
        <taxon>Eukaryota</taxon>
        <taxon>Fungi</taxon>
        <taxon>Dikarya</taxon>
        <taxon>Ascomycota</taxon>
        <taxon>Pezizomycotina</taxon>
        <taxon>Eurotiomycetes</taxon>
        <taxon>Chaetothyriomycetidae</taxon>
        <taxon>Chaetothyriales</taxon>
        <taxon>Trichomeriaceae</taxon>
        <taxon>Lithohypha</taxon>
    </lineage>
</organism>
<dbReference type="EMBL" id="JAVRRJ010000002">
    <property type="protein sequence ID" value="KAK5088592.1"/>
    <property type="molecule type" value="Genomic_DNA"/>
</dbReference>
<feature type="region of interest" description="Disordered" evidence="1">
    <location>
        <begin position="93"/>
        <end position="112"/>
    </location>
</feature>
<evidence type="ECO:0000256" key="1">
    <source>
        <dbReference type="SAM" id="MobiDB-lite"/>
    </source>
</evidence>
<feature type="region of interest" description="Disordered" evidence="1">
    <location>
        <begin position="343"/>
        <end position="396"/>
    </location>
</feature>
<feature type="compositionally biased region" description="Polar residues" evidence="1">
    <location>
        <begin position="93"/>
        <end position="106"/>
    </location>
</feature>
<evidence type="ECO:0000313" key="4">
    <source>
        <dbReference type="Proteomes" id="UP001309876"/>
    </source>
</evidence>
<feature type="compositionally biased region" description="Polar residues" evidence="1">
    <location>
        <begin position="156"/>
        <end position="191"/>
    </location>
</feature>
<reference evidence="3 4" key="1">
    <citation type="submission" date="2023-08" db="EMBL/GenBank/DDBJ databases">
        <title>Black Yeasts Isolated from many extreme environments.</title>
        <authorList>
            <person name="Coleine C."/>
            <person name="Stajich J.E."/>
            <person name="Selbmann L."/>
        </authorList>
    </citation>
    <scope>NUCLEOTIDE SEQUENCE [LARGE SCALE GENOMIC DNA]</scope>
    <source>
        <strain evidence="3 4">CCFEE 5910</strain>
    </source>
</reference>
<name>A0AAN7T4K5_9EURO</name>
<dbReference type="AlphaFoldDB" id="A0AAN7T4K5"/>
<feature type="region of interest" description="Disordered" evidence="1">
    <location>
        <begin position="669"/>
        <end position="738"/>
    </location>
</feature>
<dbReference type="PANTHER" id="PTHR43830">
    <property type="entry name" value="PROTEIN PSP1"/>
    <property type="match status" value="1"/>
</dbReference>
<feature type="compositionally biased region" description="Low complexity" evidence="1">
    <location>
        <begin position="240"/>
        <end position="257"/>
    </location>
</feature>
<gene>
    <name evidence="3" type="ORF">LTR05_002812</name>
</gene>
<accession>A0AAN7T4K5</accession>
<feature type="compositionally biased region" description="Polar residues" evidence="1">
    <location>
        <begin position="713"/>
        <end position="724"/>
    </location>
</feature>
<feature type="compositionally biased region" description="Polar residues" evidence="1">
    <location>
        <begin position="373"/>
        <end position="386"/>
    </location>
</feature>
<feature type="region of interest" description="Disordered" evidence="1">
    <location>
        <begin position="155"/>
        <end position="257"/>
    </location>
</feature>
<dbReference type="Proteomes" id="UP001309876">
    <property type="component" value="Unassembled WGS sequence"/>
</dbReference>
<comment type="caution">
    <text evidence="3">The sequence shown here is derived from an EMBL/GenBank/DDBJ whole genome shotgun (WGS) entry which is preliminary data.</text>
</comment>
<dbReference type="InterPro" id="IPR007557">
    <property type="entry name" value="PSP1_C"/>
</dbReference>
<dbReference type="PROSITE" id="PS51411">
    <property type="entry name" value="PSP1_C"/>
    <property type="match status" value="1"/>
</dbReference>
<feature type="domain" description="PSP1 C-terminal" evidence="2">
    <location>
        <begin position="511"/>
        <end position="596"/>
    </location>
</feature>
<dbReference type="GO" id="GO:0005737">
    <property type="term" value="C:cytoplasm"/>
    <property type="evidence" value="ECO:0007669"/>
    <property type="project" value="TreeGrafter"/>
</dbReference>
<evidence type="ECO:0000259" key="2">
    <source>
        <dbReference type="PROSITE" id="PS51411"/>
    </source>
</evidence>
<feature type="region of interest" description="Disordered" evidence="1">
    <location>
        <begin position="1"/>
        <end position="86"/>
    </location>
</feature>